<keyword evidence="8" id="KW-0479">Metal-binding</keyword>
<evidence type="ECO:0000256" key="12">
    <source>
        <dbReference type="ARBA" id="ARBA00022932"/>
    </source>
</evidence>
<dbReference type="InterPro" id="IPR006133">
    <property type="entry name" value="DNA-dir_DNA_pol_B_exonuc"/>
</dbReference>
<dbReference type="GO" id="GO:0000166">
    <property type="term" value="F:nucleotide binding"/>
    <property type="evidence" value="ECO:0007669"/>
    <property type="project" value="InterPro"/>
</dbReference>
<dbReference type="GO" id="GO:0005634">
    <property type="term" value="C:nucleus"/>
    <property type="evidence" value="ECO:0007669"/>
    <property type="project" value="UniProtKB-SubCell"/>
</dbReference>
<dbReference type="InterPro" id="IPR023211">
    <property type="entry name" value="DNA_pol_palm_dom_sf"/>
</dbReference>
<dbReference type="SMART" id="SM00486">
    <property type="entry name" value="POLBc"/>
    <property type="match status" value="1"/>
</dbReference>
<comment type="cofactor">
    <cofactor evidence="1">
        <name>[4Fe-4S] cluster</name>
        <dbReference type="ChEBI" id="CHEBI:49883"/>
    </cofactor>
</comment>
<dbReference type="Pfam" id="PF03104">
    <property type="entry name" value="DNA_pol_B_exo1"/>
    <property type="match status" value="1"/>
</dbReference>
<evidence type="ECO:0000256" key="6">
    <source>
        <dbReference type="ARBA" id="ARBA00022695"/>
    </source>
</evidence>
<dbReference type="GO" id="GO:0042276">
    <property type="term" value="P:error-prone translesion synthesis"/>
    <property type="evidence" value="ECO:0007669"/>
    <property type="project" value="TreeGrafter"/>
</dbReference>
<keyword evidence="5 20" id="KW-0808">Transferase</keyword>
<dbReference type="GO" id="GO:0003887">
    <property type="term" value="F:DNA-directed DNA polymerase activity"/>
    <property type="evidence" value="ECO:0007669"/>
    <property type="project" value="UniProtKB-KW"/>
</dbReference>
<dbReference type="Gramene" id="CDF77608">
    <property type="protein sequence ID" value="CDF77608"/>
    <property type="gene ID" value="CHC_T00008362001"/>
</dbReference>
<dbReference type="GO" id="GO:0006260">
    <property type="term" value="P:DNA replication"/>
    <property type="evidence" value="ECO:0007669"/>
    <property type="project" value="UniProtKB-KW"/>
</dbReference>
<dbReference type="InterPro" id="IPR006134">
    <property type="entry name" value="DNA-dir_DNA_pol_B_multi_dom"/>
</dbReference>
<dbReference type="PROSITE" id="PS00116">
    <property type="entry name" value="DNA_POLYMERASE_B"/>
    <property type="match status" value="1"/>
</dbReference>
<dbReference type="InterPro" id="IPR036397">
    <property type="entry name" value="RNaseH_sf"/>
</dbReference>
<keyword evidence="7 20" id="KW-0235">DNA replication</keyword>
<evidence type="ECO:0000259" key="22">
    <source>
        <dbReference type="Pfam" id="PF03104"/>
    </source>
</evidence>
<reference evidence="24" key="1">
    <citation type="journal article" date="2013" name="Proc. Natl. Acad. Sci. U.S.A.">
        <title>Genome structure and metabolic features in the red seaweed Chondrus crispus shed light on evolution of the Archaeplastida.</title>
        <authorList>
            <person name="Collen J."/>
            <person name="Porcel B."/>
            <person name="Carre W."/>
            <person name="Ball S.G."/>
            <person name="Chaparro C."/>
            <person name="Tonon T."/>
            <person name="Barbeyron T."/>
            <person name="Michel G."/>
            <person name="Noel B."/>
            <person name="Valentin K."/>
            <person name="Elias M."/>
            <person name="Artiguenave F."/>
            <person name="Arun A."/>
            <person name="Aury J.M."/>
            <person name="Barbosa-Neto J.F."/>
            <person name="Bothwell J.H."/>
            <person name="Bouget F.Y."/>
            <person name="Brillet L."/>
            <person name="Cabello-Hurtado F."/>
            <person name="Capella-Gutierrez S."/>
            <person name="Charrier B."/>
            <person name="Cladiere L."/>
            <person name="Cock J.M."/>
            <person name="Coelho S.M."/>
            <person name="Colleoni C."/>
            <person name="Czjzek M."/>
            <person name="Da Silva C."/>
            <person name="Delage L."/>
            <person name="Denoeud F."/>
            <person name="Deschamps P."/>
            <person name="Dittami S.M."/>
            <person name="Gabaldon T."/>
            <person name="Gachon C.M."/>
            <person name="Groisillier A."/>
            <person name="Herve C."/>
            <person name="Jabbari K."/>
            <person name="Katinka M."/>
            <person name="Kloareg B."/>
            <person name="Kowalczyk N."/>
            <person name="Labadie K."/>
            <person name="Leblanc C."/>
            <person name="Lopez P.J."/>
            <person name="McLachlan D.H."/>
            <person name="Meslet-Cladiere L."/>
            <person name="Moustafa A."/>
            <person name="Nehr Z."/>
            <person name="Nyvall Collen P."/>
            <person name="Panaud O."/>
            <person name="Partensky F."/>
            <person name="Poulain J."/>
            <person name="Rensing S.A."/>
            <person name="Rousvoal S."/>
            <person name="Samson G."/>
            <person name="Symeonidi A."/>
            <person name="Weissenbach J."/>
            <person name="Zambounis A."/>
            <person name="Wincker P."/>
            <person name="Boyen C."/>
        </authorList>
    </citation>
    <scope>NUCLEOTIDE SEQUENCE [LARGE SCALE GENOMIC DNA]</scope>
    <source>
        <strain evidence="24">cv. Stackhouse</strain>
    </source>
</reference>
<evidence type="ECO:0000256" key="3">
    <source>
        <dbReference type="ARBA" id="ARBA00005755"/>
    </source>
</evidence>
<keyword evidence="4" id="KW-0004">4Fe-4S</keyword>
<keyword evidence="17" id="KW-0539">Nucleus</keyword>
<dbReference type="GO" id="GO:0003677">
    <property type="term" value="F:DNA binding"/>
    <property type="evidence" value="ECO:0007669"/>
    <property type="project" value="UniProtKB-KW"/>
</dbReference>
<protein>
    <recommendedName>
        <fullName evidence="20">DNA polymerase</fullName>
        <ecNumber evidence="20">2.7.7.7</ecNumber>
    </recommendedName>
</protein>
<dbReference type="FunFam" id="1.10.132.60:FF:000007">
    <property type="entry name" value="DNA polymerase"/>
    <property type="match status" value="1"/>
</dbReference>
<dbReference type="InterPro" id="IPR006172">
    <property type="entry name" value="DNA-dir_DNA_pol_B"/>
</dbReference>
<dbReference type="EC" id="2.7.7.7" evidence="20"/>
<keyword evidence="14" id="KW-0411">Iron-sulfur</keyword>
<keyword evidence="16" id="KW-0234">DNA repair</keyword>
<dbReference type="InterPro" id="IPR042087">
    <property type="entry name" value="DNA_pol_B_thumb"/>
</dbReference>
<dbReference type="SUPFAM" id="SSF53098">
    <property type="entry name" value="Ribonuclease H-like"/>
    <property type="match status" value="1"/>
</dbReference>
<keyword evidence="10" id="KW-0863">Zinc-finger</keyword>
<keyword evidence="11" id="KW-0862">Zinc</keyword>
<gene>
    <name evidence="23" type="ORF">CHC_T00008362001</name>
</gene>
<evidence type="ECO:0000256" key="8">
    <source>
        <dbReference type="ARBA" id="ARBA00022723"/>
    </source>
</evidence>
<dbReference type="InterPro" id="IPR017964">
    <property type="entry name" value="DNA-dir_DNA_pol_B_CS"/>
</dbReference>
<evidence type="ECO:0000256" key="11">
    <source>
        <dbReference type="ARBA" id="ARBA00022833"/>
    </source>
</evidence>
<dbReference type="GO" id="GO:0000724">
    <property type="term" value="P:double-strand break repair via homologous recombination"/>
    <property type="evidence" value="ECO:0007669"/>
    <property type="project" value="TreeGrafter"/>
</dbReference>
<dbReference type="Gene3D" id="3.30.420.10">
    <property type="entry name" value="Ribonuclease H-like superfamily/Ribonuclease H"/>
    <property type="match status" value="1"/>
</dbReference>
<dbReference type="SUPFAM" id="SSF56672">
    <property type="entry name" value="DNA/RNA polymerases"/>
    <property type="match status" value="1"/>
</dbReference>
<dbReference type="RefSeq" id="XP_005718951.1">
    <property type="nucleotide sequence ID" value="XM_005718894.1"/>
</dbReference>
<evidence type="ECO:0000256" key="10">
    <source>
        <dbReference type="ARBA" id="ARBA00022771"/>
    </source>
</evidence>
<sequence length="870" mass="98054">MADAETPRRKGSESALRKRTILLSEGENRNSTVLAACYSDRLPDPNQNQILAVCAVTQKDRKDVEGQKVQRLTFVVDKNTKSLSNRHLVIYCDSETQLLDALASHILNEDPDVLIGFETQNSSIGYILERSAAINHSFQQSSSRWAKGTNFNSENRQRQGNNSAAAAYYHRKGADIKITGRHVLSLWRIVRKEVKLSAYSREAVASELFQTTFPKHTSRDLEKWLTSTRHSGRAICHLERLASLNLAISNKLNILNRTGELARVFGIDFMSVLTRGSQFRVESMLGRVSRTSDYLLLAAPREGVFQQPAVEALPLVMEPQSALYVDPVIVLDFQSLYPSVIIGHNLCYSTMLGNVNRVMTWSECRRIGVIPKYVPPALDSETSIPMENIYVSSSGEMFVDSSIRRGILPQLLEELLETRVMVKKSLKGIVNDDVTAGLLNARQFGLKMIANVTYGYTAASFSGRMPCSGLADAIVQCGRDSLEEIVRYVEEELKEETGATVVYGDTDSLFVKVPGATRNEAFDVGERIVKKASEMFPDPITLKLEKVYQPCILQTKKRYVGYSYESRDQALPIFDAKGIETVRRDSCPLVQKALEKAIRLLFETKDVSIVKQYIQRLCQKLHLDRVPFCDYIFRKEVRLGSYKEGHLPPAAIVATKAMEHDPRSVPRHGERVPFVVLYDRPGAPLRDCVVSPEDYLDSARRGMARLNTTYYITKQILPTLNRVFSLIGVRVSAWYAEIPRPQFEPILSPTDPDRKRARSKQSSLRMFYTTERCILCHGKGVNQQVCRNCLQNTSGMQASRYLLSMRGREQERNRSYLLRKCFACVDGPVDGARDVSCGNVTCVVFDGLSVVDRKIEGLRHVLDDPNIWTL</sequence>
<evidence type="ECO:0000256" key="4">
    <source>
        <dbReference type="ARBA" id="ARBA00022485"/>
    </source>
</evidence>
<evidence type="ECO:0000256" key="17">
    <source>
        <dbReference type="ARBA" id="ARBA00023242"/>
    </source>
</evidence>
<evidence type="ECO:0000256" key="16">
    <source>
        <dbReference type="ARBA" id="ARBA00023204"/>
    </source>
</evidence>
<evidence type="ECO:0000256" key="5">
    <source>
        <dbReference type="ARBA" id="ARBA00022679"/>
    </source>
</evidence>
<feature type="domain" description="DNA-directed DNA polymerase family B exonuclease" evidence="22">
    <location>
        <begin position="39"/>
        <end position="200"/>
    </location>
</feature>
<keyword evidence="12 20" id="KW-0239">DNA-directed DNA polymerase</keyword>
<evidence type="ECO:0000256" key="9">
    <source>
        <dbReference type="ARBA" id="ARBA00022763"/>
    </source>
</evidence>
<keyword evidence="13" id="KW-0408">Iron</keyword>
<comment type="similarity">
    <text evidence="3 20">Belongs to the DNA polymerase type-B family.</text>
</comment>
<comment type="subunit">
    <text evidence="19">Forms DNA polymerase zeta with REV7.</text>
</comment>
<dbReference type="InterPro" id="IPR030559">
    <property type="entry name" value="PolZ_Rev3"/>
</dbReference>
<evidence type="ECO:0000313" key="24">
    <source>
        <dbReference type="Proteomes" id="UP000012073"/>
    </source>
</evidence>
<dbReference type="GO" id="GO:0008270">
    <property type="term" value="F:zinc ion binding"/>
    <property type="evidence" value="ECO:0007669"/>
    <property type="project" value="UniProtKB-KW"/>
</dbReference>
<feature type="domain" description="DNA-directed DNA polymerase family B multifunctional" evidence="21">
    <location>
        <begin position="268"/>
        <end position="726"/>
    </location>
</feature>
<dbReference type="InterPro" id="IPR012337">
    <property type="entry name" value="RNaseH-like_sf"/>
</dbReference>
<evidence type="ECO:0000259" key="21">
    <source>
        <dbReference type="Pfam" id="PF00136"/>
    </source>
</evidence>
<dbReference type="GO" id="GO:0016035">
    <property type="term" value="C:zeta DNA polymerase complex"/>
    <property type="evidence" value="ECO:0007669"/>
    <property type="project" value="InterPro"/>
</dbReference>
<evidence type="ECO:0000256" key="14">
    <source>
        <dbReference type="ARBA" id="ARBA00023014"/>
    </source>
</evidence>
<dbReference type="OMA" id="NAQYYIT"/>
<dbReference type="Proteomes" id="UP000012073">
    <property type="component" value="Unassembled WGS sequence"/>
</dbReference>
<dbReference type="Gene3D" id="1.10.287.690">
    <property type="entry name" value="Helix hairpin bin"/>
    <property type="match status" value="1"/>
</dbReference>
<keyword evidence="9" id="KW-0227">DNA damage</keyword>
<name>S0F3X8_CHOCR</name>
<evidence type="ECO:0000256" key="18">
    <source>
        <dbReference type="ARBA" id="ARBA00049244"/>
    </source>
</evidence>
<evidence type="ECO:0000256" key="19">
    <source>
        <dbReference type="ARBA" id="ARBA00066055"/>
    </source>
</evidence>
<dbReference type="PANTHER" id="PTHR45812">
    <property type="entry name" value="DNA POLYMERASE ZETA CATALYTIC SUBUNIT"/>
    <property type="match status" value="1"/>
</dbReference>
<organism evidence="23 24">
    <name type="scientific">Chondrus crispus</name>
    <name type="common">Carrageen Irish moss</name>
    <name type="synonym">Polymorpha crispa</name>
    <dbReference type="NCBI Taxonomy" id="2769"/>
    <lineage>
        <taxon>Eukaryota</taxon>
        <taxon>Rhodophyta</taxon>
        <taxon>Florideophyceae</taxon>
        <taxon>Rhodymeniophycidae</taxon>
        <taxon>Gigartinales</taxon>
        <taxon>Gigartinaceae</taxon>
        <taxon>Chondrus</taxon>
    </lineage>
</organism>
<dbReference type="STRING" id="2769.S0F3X8"/>
<dbReference type="FunFam" id="1.10.287.690:FF:000002">
    <property type="entry name" value="DNA polymerase zeta"/>
    <property type="match status" value="1"/>
</dbReference>
<evidence type="ECO:0000256" key="13">
    <source>
        <dbReference type="ARBA" id="ARBA00023004"/>
    </source>
</evidence>
<dbReference type="PRINTS" id="PR00106">
    <property type="entry name" value="DNAPOLB"/>
</dbReference>
<keyword evidence="24" id="KW-1185">Reference proteome</keyword>
<accession>S0F3X8</accession>
<dbReference type="CDD" id="cd05534">
    <property type="entry name" value="POLBc_zeta"/>
    <property type="match status" value="1"/>
</dbReference>
<dbReference type="InterPro" id="IPR043502">
    <property type="entry name" value="DNA/RNA_pol_sf"/>
</dbReference>
<keyword evidence="15 20" id="KW-0238">DNA-binding</keyword>
<dbReference type="KEGG" id="ccp:CHC_T00008362001"/>
<comment type="catalytic activity">
    <reaction evidence="18 20">
        <text>DNA(n) + a 2'-deoxyribonucleoside 5'-triphosphate = DNA(n+1) + diphosphate</text>
        <dbReference type="Rhea" id="RHEA:22508"/>
        <dbReference type="Rhea" id="RHEA-COMP:17339"/>
        <dbReference type="Rhea" id="RHEA-COMP:17340"/>
        <dbReference type="ChEBI" id="CHEBI:33019"/>
        <dbReference type="ChEBI" id="CHEBI:61560"/>
        <dbReference type="ChEBI" id="CHEBI:173112"/>
        <dbReference type="EC" id="2.7.7.7"/>
    </reaction>
</comment>
<dbReference type="GO" id="GO:0051539">
    <property type="term" value="F:4 iron, 4 sulfur cluster binding"/>
    <property type="evidence" value="ECO:0007669"/>
    <property type="project" value="UniProtKB-KW"/>
</dbReference>
<dbReference type="EMBL" id="HG001987">
    <property type="protein sequence ID" value="CDF77608.1"/>
    <property type="molecule type" value="Genomic_DNA"/>
</dbReference>
<evidence type="ECO:0000256" key="7">
    <source>
        <dbReference type="ARBA" id="ARBA00022705"/>
    </source>
</evidence>
<dbReference type="AlphaFoldDB" id="S0F3X8"/>
<evidence type="ECO:0000256" key="1">
    <source>
        <dbReference type="ARBA" id="ARBA00001966"/>
    </source>
</evidence>
<proteinExistence type="inferred from homology"/>
<evidence type="ECO:0000313" key="23">
    <source>
        <dbReference type="EMBL" id="CDF77608.1"/>
    </source>
</evidence>
<dbReference type="Gene3D" id="1.10.132.60">
    <property type="entry name" value="DNA polymerase family B, C-terminal domain"/>
    <property type="match status" value="1"/>
</dbReference>
<dbReference type="Pfam" id="PF00136">
    <property type="entry name" value="DNA_pol_B"/>
    <property type="match status" value="1"/>
</dbReference>
<keyword evidence="6 20" id="KW-0548">Nucleotidyltransferase</keyword>
<evidence type="ECO:0000256" key="2">
    <source>
        <dbReference type="ARBA" id="ARBA00004123"/>
    </source>
</evidence>
<dbReference type="PANTHER" id="PTHR45812:SF1">
    <property type="entry name" value="DNA POLYMERASE ZETA CATALYTIC SUBUNIT"/>
    <property type="match status" value="1"/>
</dbReference>
<evidence type="ECO:0000256" key="20">
    <source>
        <dbReference type="RuleBase" id="RU000442"/>
    </source>
</evidence>
<dbReference type="GeneID" id="17326670"/>
<evidence type="ECO:0000256" key="15">
    <source>
        <dbReference type="ARBA" id="ARBA00023125"/>
    </source>
</evidence>
<comment type="subcellular location">
    <subcellularLocation>
        <location evidence="2">Nucleus</location>
    </subcellularLocation>
</comment>
<dbReference type="Gene3D" id="3.90.1600.10">
    <property type="entry name" value="Palm domain of DNA polymerase"/>
    <property type="match status" value="1"/>
</dbReference>
<dbReference type="OrthoDB" id="2414538at2759"/>